<dbReference type="Gene3D" id="3.40.366.10">
    <property type="entry name" value="Malonyl-Coenzyme A Acyl Carrier Protein, domain 2"/>
    <property type="match status" value="1"/>
</dbReference>
<dbReference type="SMART" id="SM00826">
    <property type="entry name" value="PKS_DH"/>
    <property type="match status" value="1"/>
</dbReference>
<dbReference type="InterPro" id="IPR002364">
    <property type="entry name" value="Quin_OxRdtase/zeta-crystal_CS"/>
</dbReference>
<dbReference type="Pfam" id="PF08240">
    <property type="entry name" value="ADH_N"/>
    <property type="match status" value="1"/>
</dbReference>
<comment type="caution">
    <text evidence="7">Lacks conserved residue(s) required for the propagation of feature annotation.</text>
</comment>
<dbReference type="Pfam" id="PF08659">
    <property type="entry name" value="KR"/>
    <property type="match status" value="1"/>
</dbReference>
<dbReference type="InterPro" id="IPR042104">
    <property type="entry name" value="PKS_dehydratase_sf"/>
</dbReference>
<evidence type="ECO:0000259" key="8">
    <source>
        <dbReference type="PROSITE" id="PS50075"/>
    </source>
</evidence>
<keyword evidence="5" id="KW-0511">Multifunctional enzyme</keyword>
<dbReference type="Proteomes" id="UP001370758">
    <property type="component" value="Unassembled WGS sequence"/>
</dbReference>
<gene>
    <name evidence="10" type="ORF">TWF481_007359</name>
</gene>
<evidence type="ECO:0000256" key="1">
    <source>
        <dbReference type="ARBA" id="ARBA00022450"/>
    </source>
</evidence>
<dbReference type="Gene3D" id="3.90.180.10">
    <property type="entry name" value="Medium-chain alcohol dehydrogenases, catalytic domain"/>
    <property type="match status" value="1"/>
</dbReference>
<dbReference type="InterPro" id="IPR057326">
    <property type="entry name" value="KR_dom"/>
</dbReference>
<evidence type="ECO:0000313" key="10">
    <source>
        <dbReference type="EMBL" id="KAK6505458.1"/>
    </source>
</evidence>
<dbReference type="Pfam" id="PF00550">
    <property type="entry name" value="PP-binding"/>
    <property type="match status" value="1"/>
</dbReference>
<keyword evidence="4" id="KW-0521">NADP</keyword>
<evidence type="ECO:0008006" key="12">
    <source>
        <dbReference type="Google" id="ProtNLM"/>
    </source>
</evidence>
<evidence type="ECO:0000256" key="5">
    <source>
        <dbReference type="ARBA" id="ARBA00023268"/>
    </source>
</evidence>
<name>A0AAV9WCV1_9PEZI</name>
<keyword evidence="6" id="KW-0012">Acyltransferase</keyword>
<evidence type="ECO:0000259" key="9">
    <source>
        <dbReference type="PROSITE" id="PS52019"/>
    </source>
</evidence>
<dbReference type="GO" id="GO:1901336">
    <property type="term" value="P:lactone biosynthetic process"/>
    <property type="evidence" value="ECO:0007669"/>
    <property type="project" value="UniProtKB-ARBA"/>
</dbReference>
<dbReference type="InterPro" id="IPR036291">
    <property type="entry name" value="NAD(P)-bd_dom_sf"/>
</dbReference>
<dbReference type="FunFam" id="3.40.50.720:FF:000209">
    <property type="entry name" value="Polyketide synthase Pks12"/>
    <property type="match status" value="1"/>
</dbReference>
<dbReference type="GO" id="GO:0031177">
    <property type="term" value="F:phosphopantetheine binding"/>
    <property type="evidence" value="ECO:0007669"/>
    <property type="project" value="InterPro"/>
</dbReference>
<dbReference type="InterPro" id="IPR049900">
    <property type="entry name" value="PKS_mFAS_DH"/>
</dbReference>
<proteinExistence type="predicted"/>
<evidence type="ECO:0000256" key="3">
    <source>
        <dbReference type="ARBA" id="ARBA00022679"/>
    </source>
</evidence>
<dbReference type="SMART" id="SM00827">
    <property type="entry name" value="PKS_AT"/>
    <property type="match status" value="1"/>
</dbReference>
<dbReference type="Gene3D" id="1.10.1200.10">
    <property type="entry name" value="ACP-like"/>
    <property type="match status" value="1"/>
</dbReference>
<dbReference type="Pfam" id="PF14765">
    <property type="entry name" value="PS-DH"/>
    <property type="match status" value="1"/>
</dbReference>
<keyword evidence="11" id="KW-1185">Reference proteome</keyword>
<dbReference type="SMART" id="SM00822">
    <property type="entry name" value="PKS_KR"/>
    <property type="match status" value="1"/>
</dbReference>
<dbReference type="CDD" id="cd05195">
    <property type="entry name" value="enoyl_red"/>
    <property type="match status" value="1"/>
</dbReference>
<dbReference type="InterPro" id="IPR020806">
    <property type="entry name" value="PKS_PP-bd"/>
</dbReference>
<comment type="caution">
    <text evidence="10">The sequence shown here is derived from an EMBL/GenBank/DDBJ whole genome shotgun (WGS) entry which is preliminary data.</text>
</comment>
<keyword evidence="3" id="KW-0808">Transferase</keyword>
<dbReference type="PROSITE" id="PS52019">
    <property type="entry name" value="PKS_MFAS_DH"/>
    <property type="match status" value="1"/>
</dbReference>
<dbReference type="InterPro" id="IPR009081">
    <property type="entry name" value="PP-bd_ACP"/>
</dbReference>
<dbReference type="SUPFAM" id="SSF50129">
    <property type="entry name" value="GroES-like"/>
    <property type="match status" value="1"/>
</dbReference>
<dbReference type="SMART" id="SM00823">
    <property type="entry name" value="PKS_PP"/>
    <property type="match status" value="1"/>
</dbReference>
<dbReference type="InterPro" id="IPR020807">
    <property type="entry name" value="PKS_DH"/>
</dbReference>
<accession>A0AAV9WCV1</accession>
<dbReference type="Gene3D" id="3.40.50.720">
    <property type="entry name" value="NAD(P)-binding Rossmann-like Domain"/>
    <property type="match status" value="2"/>
</dbReference>
<feature type="region of interest" description="N-terminal hotdog fold" evidence="7">
    <location>
        <begin position="401"/>
        <end position="547"/>
    </location>
</feature>
<dbReference type="PROSITE" id="PS01162">
    <property type="entry name" value="QOR_ZETA_CRYSTAL"/>
    <property type="match status" value="1"/>
</dbReference>
<dbReference type="InterPro" id="IPR016035">
    <property type="entry name" value="Acyl_Trfase/lysoPLipase"/>
</dbReference>
<dbReference type="GO" id="GO:0016491">
    <property type="term" value="F:oxidoreductase activity"/>
    <property type="evidence" value="ECO:0007669"/>
    <property type="project" value="InterPro"/>
</dbReference>
<dbReference type="Pfam" id="PF00698">
    <property type="entry name" value="Acyl_transf_1"/>
    <property type="match status" value="1"/>
</dbReference>
<feature type="domain" description="Carrier" evidence="8">
    <location>
        <begin position="1639"/>
        <end position="1713"/>
    </location>
</feature>
<dbReference type="InterPro" id="IPR013968">
    <property type="entry name" value="PKS_KR"/>
</dbReference>
<evidence type="ECO:0000256" key="7">
    <source>
        <dbReference type="PROSITE-ProRule" id="PRU01363"/>
    </source>
</evidence>
<organism evidence="10 11">
    <name type="scientific">Arthrobotrys musiformis</name>
    <dbReference type="NCBI Taxonomy" id="47236"/>
    <lineage>
        <taxon>Eukaryota</taxon>
        <taxon>Fungi</taxon>
        <taxon>Dikarya</taxon>
        <taxon>Ascomycota</taxon>
        <taxon>Pezizomycotina</taxon>
        <taxon>Orbiliomycetes</taxon>
        <taxon>Orbiliales</taxon>
        <taxon>Orbiliaceae</taxon>
        <taxon>Arthrobotrys</taxon>
    </lineage>
</organism>
<dbReference type="GO" id="GO:0030639">
    <property type="term" value="P:polyketide biosynthetic process"/>
    <property type="evidence" value="ECO:0007669"/>
    <property type="project" value="UniProtKB-ARBA"/>
</dbReference>
<dbReference type="SMART" id="SM00829">
    <property type="entry name" value="PKS_ER"/>
    <property type="match status" value="1"/>
</dbReference>
<keyword evidence="2" id="KW-0597">Phosphoprotein</keyword>
<dbReference type="InterPro" id="IPR013149">
    <property type="entry name" value="ADH-like_C"/>
</dbReference>
<protein>
    <recommendedName>
        <fullName evidence="12">Carrier domain-containing protein</fullName>
    </recommendedName>
</protein>
<dbReference type="InterPro" id="IPR036736">
    <property type="entry name" value="ACP-like_sf"/>
</dbReference>
<dbReference type="SUPFAM" id="SSF47336">
    <property type="entry name" value="ACP-like"/>
    <property type="match status" value="1"/>
</dbReference>
<dbReference type="Pfam" id="PF21089">
    <property type="entry name" value="PKS_DH_N"/>
    <property type="match status" value="1"/>
</dbReference>
<dbReference type="InterPro" id="IPR049551">
    <property type="entry name" value="PKS_DH_C"/>
</dbReference>
<dbReference type="Gene3D" id="3.10.129.110">
    <property type="entry name" value="Polyketide synthase dehydratase"/>
    <property type="match status" value="1"/>
</dbReference>
<dbReference type="InterPro" id="IPR011032">
    <property type="entry name" value="GroES-like_sf"/>
</dbReference>
<dbReference type="InterPro" id="IPR050091">
    <property type="entry name" value="PKS_NRPS_Biosynth_Enz"/>
</dbReference>
<dbReference type="SUPFAM" id="SSF52151">
    <property type="entry name" value="FabD/lysophospholipase-like"/>
    <property type="match status" value="1"/>
</dbReference>
<dbReference type="InterPro" id="IPR049552">
    <property type="entry name" value="PKS_DH_N"/>
</dbReference>
<dbReference type="PROSITE" id="PS00012">
    <property type="entry name" value="PHOSPHOPANTETHEINE"/>
    <property type="match status" value="1"/>
</dbReference>
<evidence type="ECO:0000313" key="11">
    <source>
        <dbReference type="Proteomes" id="UP001370758"/>
    </source>
</evidence>
<dbReference type="InterPro" id="IPR013154">
    <property type="entry name" value="ADH-like_N"/>
</dbReference>
<dbReference type="PANTHER" id="PTHR43775">
    <property type="entry name" value="FATTY ACID SYNTHASE"/>
    <property type="match status" value="1"/>
</dbReference>
<dbReference type="InterPro" id="IPR056501">
    <property type="entry name" value="NAD-bd_HRPKS_sdrA"/>
</dbReference>
<dbReference type="PROSITE" id="PS50075">
    <property type="entry name" value="CARRIER"/>
    <property type="match status" value="1"/>
</dbReference>
<reference evidence="10 11" key="1">
    <citation type="submission" date="2023-08" db="EMBL/GenBank/DDBJ databases">
        <authorList>
            <person name="Palmer J.M."/>
        </authorList>
    </citation>
    <scope>NUCLEOTIDE SEQUENCE [LARGE SCALE GENOMIC DNA]</scope>
    <source>
        <strain evidence="10 11">TWF481</strain>
    </source>
</reference>
<dbReference type="InterPro" id="IPR014043">
    <property type="entry name" value="Acyl_transferase_dom"/>
</dbReference>
<evidence type="ECO:0000256" key="2">
    <source>
        <dbReference type="ARBA" id="ARBA00022553"/>
    </source>
</evidence>
<dbReference type="PANTHER" id="PTHR43775:SF29">
    <property type="entry name" value="ASPERFURANONE POLYKETIDE SYNTHASE AFOG-RELATED"/>
    <property type="match status" value="1"/>
</dbReference>
<dbReference type="GO" id="GO:0006633">
    <property type="term" value="P:fatty acid biosynthetic process"/>
    <property type="evidence" value="ECO:0007669"/>
    <property type="project" value="TreeGrafter"/>
</dbReference>
<dbReference type="Pfam" id="PF00107">
    <property type="entry name" value="ADH_zinc_N"/>
    <property type="match status" value="1"/>
</dbReference>
<evidence type="ECO:0000256" key="6">
    <source>
        <dbReference type="ARBA" id="ARBA00023315"/>
    </source>
</evidence>
<dbReference type="GO" id="GO:0004312">
    <property type="term" value="F:fatty acid synthase activity"/>
    <property type="evidence" value="ECO:0007669"/>
    <property type="project" value="TreeGrafter"/>
</dbReference>
<keyword evidence="1" id="KW-0596">Phosphopantetheine</keyword>
<feature type="domain" description="PKS/mFAS DH" evidence="9">
    <location>
        <begin position="401"/>
        <end position="722"/>
    </location>
</feature>
<sequence length="1719" mass="187623">MGIELLRYPAFAQSIKLSAKYLTSFGCPWDLEEELAKEASDSKANDPAISQPLSSALQIALVDLLEQCNVKPAIVIGHSSGEVAAAYCKGAISQRSAMKIAYFRGMGGEAASKDPNSNGTMMAVGLGEVEISPILQDLATAKGYNDIHIGCINSPKSVTIAGDAEQIGALKAILDEKGIFARQLKISCAYHSPHMIPIAREYLPLVESLEARYGNEKSDSIPMISYLTGEKVSSERLRELDYWMTNMYSAVHFTKSVDKVDQLASIAKRPKRLDLSHRNGVLITNILEVGPHSALRGPLREIMKPFQFAQDVHYESTLIRGKPAPDSFLRALGGLQCSGFHLDLSNLNGGYSNTKPSNGDDGCVRKTAQLIDLPPYPFAHSRAYWRENQRSKNHRFRRTPNELLGTPIPDFNPLHAIWRNILTPSKSEWIEDYKVGDVAVYPAAGMLAMAIEAMNQYTRETLNVAPLAFSFKDVEFIAAMPIPEPPAELETQIHLRVLGETGTQQNPEGSRKPSKPTAWFEFTISSCETGDWKTNCRGTVRAEFDTNNYENPSREPNHHSTAELPTNRFYDAIEKAGYLLGPSFKRVSQILWATPKEVRAIINVYPQGSGLDLQRKRVSRAVDRTHTVHPATLDAILQVTLANFVSETSSLASTLIPKKLKSLWLSSTGLSSPISSLSVTTQLDFSGGNGSRHSISVTDSQNNLKLEIGGYETTKAPIDEDTSVISPAQLHTCWNFNWKALAPIGSKAKPGPELAAQKSQLLRNGVKSRTIKIHVHDPSSAVTDLATALQSVLESVKETCQVINSAQGADSMASSQSDFKIILWDVDRESILAGPSKDDLLLLKKLLRSGRHILWIQTLGPLSTQFSPDHLIDGLSRVIRQEESMVSFATLSVTKTDTISRVEAISRAYQALVSENDSSNMPQTFRETSTGNIEFCQLRENAAVTKKVQSMQLGHIPTMTSWDVNTPLKMVIGSTVPTLSKTIDQEPRAETVPPVSLSEYEITPSSTFENIHFIEDSDSGDNITLQDNEVEIEVKAVGLNYNDYLVASGTLTDGNVGSEVAGVVTRIGRDTDGHGLLPGHRVCGFSIEGYRTFFRNQAQNFSVIPDSMTFAEAASIPLNFATAWHSLRYLAQLKAGETVLIHSGAGGTGQAAIQIAKYLGAANIFTTVGTDDKRELLTKCYGIPSNHIFNSQDTSLNFSKEVVRLTDGHGVDVVFSSLSGDIMLNSWECIAPFGRFVEIGKKNLQVGVTGSLPLVQLERNCSFNAVDMNYMFLKRPGRVTELVNEVIGLFKQGSLRTANQIHKFDISNITEALRLMQSGKSNGKIVVEIEPTSQVKAALTQKQIVSLTPDASYVIAGTFDDRDLGHETALWMAARGAKNLILLSQSSQRKTSASSLATSLEAMGVHCIVPSCEISNRKSLFEAIESLVGIAPPIKGCIHASDNTVLNEAPFSEITHEEWDASIISKTSGSWNLHSLLPKELDFFLLLSSVEGILGNKGQGVNAAIGTYTGALAHHRAIHGFKAVSVQLGPLASNLSPPGADTYLPVQRSDLYALLDHYCDASLPFLSPDEVQVILGLRLLHTDPQLDSGANWGRNPMFQELRRLTEADSSTPSKGKGLTGKDDASRFAAAKSDEEAIGIVAAALTRRLAATIAGMDPEDIDQNKAVQTYGVDSLQTTELRNWFLKQFRSDVPVFEILGAPSLSSLAQNVVRRSEVRSKK</sequence>
<evidence type="ECO:0000256" key="4">
    <source>
        <dbReference type="ARBA" id="ARBA00022857"/>
    </source>
</evidence>
<dbReference type="InterPro" id="IPR020843">
    <property type="entry name" value="ER"/>
</dbReference>
<dbReference type="SUPFAM" id="SSF51735">
    <property type="entry name" value="NAD(P)-binding Rossmann-fold domains"/>
    <property type="match status" value="2"/>
</dbReference>
<dbReference type="InterPro" id="IPR001227">
    <property type="entry name" value="Ac_transferase_dom_sf"/>
</dbReference>
<dbReference type="InterPro" id="IPR006162">
    <property type="entry name" value="Ppantetheine_attach_site"/>
</dbReference>
<dbReference type="SUPFAM" id="SSF55048">
    <property type="entry name" value="Probable ACP-binding domain of malonyl-CoA ACP transacylase"/>
    <property type="match status" value="1"/>
</dbReference>
<dbReference type="EMBL" id="JAVHJL010000004">
    <property type="protein sequence ID" value="KAK6505458.1"/>
    <property type="molecule type" value="Genomic_DNA"/>
</dbReference>
<feature type="region of interest" description="C-terminal hotdog fold" evidence="7">
    <location>
        <begin position="561"/>
        <end position="722"/>
    </location>
</feature>
<dbReference type="InterPro" id="IPR016036">
    <property type="entry name" value="Malonyl_transacylase_ACP-bd"/>
</dbReference>
<dbReference type="GO" id="GO:0008270">
    <property type="term" value="F:zinc ion binding"/>
    <property type="evidence" value="ECO:0007669"/>
    <property type="project" value="InterPro"/>
</dbReference>
<dbReference type="Pfam" id="PF23114">
    <property type="entry name" value="NAD-bd_HRPKS_sdrA"/>
    <property type="match status" value="1"/>
</dbReference>